<evidence type="ECO:0000259" key="2">
    <source>
        <dbReference type="PROSITE" id="PS50263"/>
    </source>
</evidence>
<protein>
    <recommendedName>
        <fullName evidence="2">CN hydrolase domain-containing protein</fullName>
    </recommendedName>
</protein>
<sequence>MATGAMAAMAAPTRVKVAVAQMTAVSNVEANFVTCARLVQEAAEAGVKLLSLPECFSFIGSKEGETLKIAEPLTGPIIKRYQSLAREAGLWLSLGGFQEKGPDNNHHYNTHVLLDDTGNICSTYRKIHLFDVDVPGGPVLKESNTAAPGAEVVAADSPAGRLGLTVCYDLRFPELYQRLRFTENCQVLLVPSAFTKTTGEAHWELLLRARAVETQCYVLAAAQAGKHNEKRESYGDAIIVDPWGKVIARLPDKLKTGLAIADIDHSVLHNIRLRMPVEQVNHNHKLEWNSFLLTVFATVLMHRLVCPPFKAIYGFLAICMQVFLESREFVQLELQLLPSLTGSVGFQHRRYDIYGPSSCVEQPRSVPGKPSAL</sequence>
<proteinExistence type="predicted"/>
<dbReference type="CDD" id="cd07572">
    <property type="entry name" value="nit"/>
    <property type="match status" value="1"/>
</dbReference>
<dbReference type="PANTHER" id="PTHR23088">
    <property type="entry name" value="NITRILASE-RELATED"/>
    <property type="match status" value="1"/>
</dbReference>
<dbReference type="SUPFAM" id="SSF56317">
    <property type="entry name" value="Carbon-nitrogen hydrolase"/>
    <property type="match status" value="1"/>
</dbReference>
<gene>
    <name evidence="3" type="ORF">KC19_12G173100</name>
</gene>
<accession>A0A8T0G9T6</accession>
<evidence type="ECO:0000313" key="4">
    <source>
        <dbReference type="Proteomes" id="UP000822688"/>
    </source>
</evidence>
<dbReference type="PROSITE" id="PS50263">
    <property type="entry name" value="CN_HYDROLASE"/>
    <property type="match status" value="1"/>
</dbReference>
<feature type="domain" description="CN hydrolase" evidence="2">
    <location>
        <begin position="15"/>
        <end position="265"/>
    </location>
</feature>
<comment type="caution">
    <text evidence="3">The sequence shown here is derived from an EMBL/GenBank/DDBJ whole genome shotgun (WGS) entry which is preliminary data.</text>
</comment>
<evidence type="ECO:0000256" key="1">
    <source>
        <dbReference type="ARBA" id="ARBA00022801"/>
    </source>
</evidence>
<dbReference type="Pfam" id="PF00795">
    <property type="entry name" value="CN_hydrolase"/>
    <property type="match status" value="1"/>
</dbReference>
<dbReference type="PANTHER" id="PTHR23088:SF27">
    <property type="entry name" value="DEAMINATED GLUTATHIONE AMIDASE"/>
    <property type="match status" value="1"/>
</dbReference>
<dbReference type="EMBL" id="CM026433">
    <property type="protein sequence ID" value="KAG0555495.1"/>
    <property type="molecule type" value="Genomic_DNA"/>
</dbReference>
<evidence type="ECO:0000313" key="3">
    <source>
        <dbReference type="EMBL" id="KAG0555495.1"/>
    </source>
</evidence>
<reference evidence="3" key="1">
    <citation type="submission" date="2020-06" db="EMBL/GenBank/DDBJ databases">
        <title>WGS assembly of Ceratodon purpureus strain R40.</title>
        <authorList>
            <person name="Carey S.B."/>
            <person name="Jenkins J."/>
            <person name="Shu S."/>
            <person name="Lovell J.T."/>
            <person name="Sreedasyam A."/>
            <person name="Maumus F."/>
            <person name="Tiley G.P."/>
            <person name="Fernandez-Pozo N."/>
            <person name="Barry K."/>
            <person name="Chen C."/>
            <person name="Wang M."/>
            <person name="Lipzen A."/>
            <person name="Daum C."/>
            <person name="Saski C.A."/>
            <person name="Payton A.C."/>
            <person name="Mcbreen J.C."/>
            <person name="Conrad R.E."/>
            <person name="Kollar L.M."/>
            <person name="Olsson S."/>
            <person name="Huttunen S."/>
            <person name="Landis J.B."/>
            <person name="Wickett N.J."/>
            <person name="Johnson M.G."/>
            <person name="Rensing S.A."/>
            <person name="Grimwood J."/>
            <person name="Schmutz J."/>
            <person name="Mcdaniel S.F."/>
        </authorList>
    </citation>
    <scope>NUCLEOTIDE SEQUENCE</scope>
    <source>
        <strain evidence="3">R40</strain>
    </source>
</reference>
<dbReference type="Gene3D" id="3.60.110.10">
    <property type="entry name" value="Carbon-nitrogen hydrolase"/>
    <property type="match status" value="1"/>
</dbReference>
<dbReference type="InterPro" id="IPR045254">
    <property type="entry name" value="Nit1/2_C-N_Hydrolase"/>
</dbReference>
<dbReference type="InterPro" id="IPR036526">
    <property type="entry name" value="C-N_Hydrolase_sf"/>
</dbReference>
<keyword evidence="4" id="KW-1185">Reference proteome</keyword>
<dbReference type="GO" id="GO:0016811">
    <property type="term" value="F:hydrolase activity, acting on carbon-nitrogen (but not peptide) bonds, in linear amides"/>
    <property type="evidence" value="ECO:0007669"/>
    <property type="project" value="InterPro"/>
</dbReference>
<organism evidence="3 4">
    <name type="scientific">Ceratodon purpureus</name>
    <name type="common">Fire moss</name>
    <name type="synonym">Dicranum purpureum</name>
    <dbReference type="NCBI Taxonomy" id="3225"/>
    <lineage>
        <taxon>Eukaryota</taxon>
        <taxon>Viridiplantae</taxon>
        <taxon>Streptophyta</taxon>
        <taxon>Embryophyta</taxon>
        <taxon>Bryophyta</taxon>
        <taxon>Bryophytina</taxon>
        <taxon>Bryopsida</taxon>
        <taxon>Dicranidae</taxon>
        <taxon>Pseudoditrichales</taxon>
        <taxon>Ditrichaceae</taxon>
        <taxon>Ceratodon</taxon>
    </lineage>
</organism>
<dbReference type="Proteomes" id="UP000822688">
    <property type="component" value="Chromosome 12"/>
</dbReference>
<name>A0A8T0G9T6_CERPU</name>
<dbReference type="InterPro" id="IPR003010">
    <property type="entry name" value="C-N_Hydrolase"/>
</dbReference>
<keyword evidence="1" id="KW-0378">Hydrolase</keyword>
<dbReference type="AlphaFoldDB" id="A0A8T0G9T6"/>
<dbReference type="OrthoDB" id="10250282at2759"/>